<dbReference type="Proteomes" id="UP000032578">
    <property type="component" value="Unassembled WGS sequence"/>
</dbReference>
<dbReference type="PANTHER" id="PTHR30250">
    <property type="entry name" value="PST FAMILY PREDICTED COLANIC ACID TRANSPORTER"/>
    <property type="match status" value="1"/>
</dbReference>
<proteinExistence type="predicted"/>
<reference evidence="7 8" key="1">
    <citation type="submission" date="2014-11" db="EMBL/GenBank/DDBJ databases">
        <title>Tamlana sedimentorum sp. nov., isolated from shallow sand sediments of the Sea of Japan.</title>
        <authorList>
            <person name="Romanenko L.A."/>
        </authorList>
    </citation>
    <scope>NUCLEOTIDE SEQUENCE [LARGE SCALE GENOMIC DNA]</scope>
    <source>
        <strain evidence="7 8">JCM 19808</strain>
    </source>
</reference>
<dbReference type="EMBL" id="JTDW01000017">
    <property type="protein sequence ID" value="KJD32752.1"/>
    <property type="molecule type" value="Genomic_DNA"/>
</dbReference>
<feature type="transmembrane region" description="Helical" evidence="6">
    <location>
        <begin position="300"/>
        <end position="322"/>
    </location>
</feature>
<gene>
    <name evidence="7" type="ORF">PW52_15450</name>
</gene>
<keyword evidence="4 6" id="KW-1133">Transmembrane helix</keyword>
<feature type="transmembrane region" description="Helical" evidence="6">
    <location>
        <begin position="45"/>
        <end position="68"/>
    </location>
</feature>
<dbReference type="GO" id="GO:0005886">
    <property type="term" value="C:plasma membrane"/>
    <property type="evidence" value="ECO:0007669"/>
    <property type="project" value="UniProtKB-SubCell"/>
</dbReference>
<dbReference type="PATRIC" id="fig|1435349.4.peg.1119"/>
<feature type="transmembrane region" description="Helical" evidence="6">
    <location>
        <begin position="448"/>
        <end position="468"/>
    </location>
</feature>
<keyword evidence="7" id="KW-0413">Isomerase</keyword>
<sequence>MGIVANQSFKNILLTYLGFFLGGVNTLFLYTNFLSTQQYGMVNYMLSLATVLTPLMAFGVHNTVVKFYSSYKTRVSLNSFLTLMLFLPLAVVIPVVAATYIFNESISEFLAVKNDIIKNYIWHTCVIAVALGYFEVFFAWVKVQMKTVFGIFMKEVFHRAGAMVLLVLLYLKVIDLDAFMNGLVVVYVLKMVVMKIYAFSVKWPVLSFKRLNNLGAVLKYSMLIIIAGSVATVLLDVDKVMMGSYIDIEKIAYYSVAVYIAAVIGVPHRAMHQILMPLSAKYLNDRDFDALKSLYQKSSLNLVIVSGLIFLLITLNINQLYLLMPNSAAYSTGLFVLFIISISKLYDALLGSNNAILFNSDYYRVVLVLGVVLVLIMVVLNMVFIPMLGINGAAIATFIAVFLYNTVKIGFVYKKFNMLPFSKATAKTFILIAGLVLVFYFWEFPFHPIIAMACKSLLVVVLYLFVVYRFHFSSDISGVLKRYLRFLK</sequence>
<evidence type="ECO:0000256" key="4">
    <source>
        <dbReference type="ARBA" id="ARBA00022989"/>
    </source>
</evidence>
<name>A0A0D7W4P1_9FLAO</name>
<dbReference type="GO" id="GO:0016853">
    <property type="term" value="F:isomerase activity"/>
    <property type="evidence" value="ECO:0007669"/>
    <property type="project" value="UniProtKB-KW"/>
</dbReference>
<dbReference type="RefSeq" id="WP_044633883.1">
    <property type="nucleotide sequence ID" value="NZ_JTDW01000017.1"/>
</dbReference>
<feature type="transmembrane region" description="Helical" evidence="6">
    <location>
        <begin position="179"/>
        <end position="199"/>
    </location>
</feature>
<organism evidence="7 8">
    <name type="scientific">Neotamlana sedimentorum</name>
    <dbReference type="NCBI Taxonomy" id="1435349"/>
    <lineage>
        <taxon>Bacteria</taxon>
        <taxon>Pseudomonadati</taxon>
        <taxon>Bacteroidota</taxon>
        <taxon>Flavobacteriia</taxon>
        <taxon>Flavobacteriales</taxon>
        <taxon>Flavobacteriaceae</taxon>
        <taxon>Neotamlana</taxon>
    </lineage>
</organism>
<dbReference type="OrthoDB" id="88014at2"/>
<feature type="transmembrane region" description="Helical" evidence="6">
    <location>
        <begin position="251"/>
        <end position="271"/>
    </location>
</feature>
<dbReference type="Pfam" id="PF01943">
    <property type="entry name" value="Polysacc_synt"/>
    <property type="match status" value="1"/>
</dbReference>
<dbReference type="InterPro" id="IPR050833">
    <property type="entry name" value="Poly_Biosynth_Transport"/>
</dbReference>
<feature type="transmembrane region" description="Helical" evidence="6">
    <location>
        <begin position="80"/>
        <end position="101"/>
    </location>
</feature>
<feature type="transmembrane region" description="Helical" evidence="6">
    <location>
        <begin position="328"/>
        <end position="350"/>
    </location>
</feature>
<comment type="caution">
    <text evidence="7">The sequence shown here is derived from an EMBL/GenBank/DDBJ whole genome shotgun (WGS) entry which is preliminary data.</text>
</comment>
<feature type="transmembrane region" description="Helical" evidence="6">
    <location>
        <begin position="424"/>
        <end position="442"/>
    </location>
</feature>
<feature type="transmembrane region" description="Helical" evidence="6">
    <location>
        <begin position="362"/>
        <end position="384"/>
    </location>
</feature>
<keyword evidence="8" id="KW-1185">Reference proteome</keyword>
<evidence type="ECO:0000313" key="8">
    <source>
        <dbReference type="Proteomes" id="UP000032578"/>
    </source>
</evidence>
<dbReference type="InterPro" id="IPR002797">
    <property type="entry name" value="Polysacc_synth"/>
</dbReference>
<feature type="transmembrane region" description="Helical" evidence="6">
    <location>
        <begin position="12"/>
        <end position="33"/>
    </location>
</feature>
<dbReference type="AlphaFoldDB" id="A0A0D7W4P1"/>
<evidence type="ECO:0000256" key="6">
    <source>
        <dbReference type="SAM" id="Phobius"/>
    </source>
</evidence>
<evidence type="ECO:0000256" key="2">
    <source>
        <dbReference type="ARBA" id="ARBA00022475"/>
    </source>
</evidence>
<feature type="transmembrane region" description="Helical" evidence="6">
    <location>
        <begin position="156"/>
        <end position="173"/>
    </location>
</feature>
<keyword evidence="2" id="KW-1003">Cell membrane</keyword>
<comment type="subcellular location">
    <subcellularLocation>
        <location evidence="1">Cell membrane</location>
        <topology evidence="1">Multi-pass membrane protein</topology>
    </subcellularLocation>
</comment>
<evidence type="ECO:0000256" key="3">
    <source>
        <dbReference type="ARBA" id="ARBA00022692"/>
    </source>
</evidence>
<dbReference type="STRING" id="1435349.PW52_15450"/>
<evidence type="ECO:0000313" key="7">
    <source>
        <dbReference type="EMBL" id="KJD32752.1"/>
    </source>
</evidence>
<feature type="transmembrane region" description="Helical" evidence="6">
    <location>
        <begin position="211"/>
        <end position="231"/>
    </location>
</feature>
<feature type="transmembrane region" description="Helical" evidence="6">
    <location>
        <begin position="121"/>
        <end position="141"/>
    </location>
</feature>
<dbReference type="PANTHER" id="PTHR30250:SF11">
    <property type="entry name" value="O-ANTIGEN TRANSPORTER-RELATED"/>
    <property type="match status" value="1"/>
</dbReference>
<accession>A0A0D7W4P1</accession>
<feature type="transmembrane region" description="Helical" evidence="6">
    <location>
        <begin position="390"/>
        <end position="412"/>
    </location>
</feature>
<keyword evidence="3 6" id="KW-0812">Transmembrane</keyword>
<keyword evidence="5 6" id="KW-0472">Membrane</keyword>
<protein>
    <submittedName>
        <fullName evidence="7">Sugar isomerase</fullName>
    </submittedName>
</protein>
<evidence type="ECO:0000256" key="5">
    <source>
        <dbReference type="ARBA" id="ARBA00023136"/>
    </source>
</evidence>
<evidence type="ECO:0000256" key="1">
    <source>
        <dbReference type="ARBA" id="ARBA00004651"/>
    </source>
</evidence>